<proteinExistence type="predicted"/>
<evidence type="ECO:0000313" key="1">
    <source>
        <dbReference type="EMBL" id="ENH99051.1"/>
    </source>
</evidence>
<protein>
    <recommendedName>
        <fullName evidence="3">Kinesin light chain</fullName>
    </recommendedName>
</protein>
<evidence type="ECO:0000313" key="2">
    <source>
        <dbReference type="Proteomes" id="UP000012338"/>
    </source>
</evidence>
<keyword evidence="2" id="KW-1185">Reference proteome</keyword>
<gene>
    <name evidence="1" type="ORF">COCC4DRAFT_154204</name>
</gene>
<reference evidence="1 2" key="1">
    <citation type="journal article" date="2012" name="PLoS Pathog.">
        <title>Diverse lifestyles and strategies of plant pathogenesis encoded in the genomes of eighteen Dothideomycetes fungi.</title>
        <authorList>
            <person name="Ohm R.A."/>
            <person name="Feau N."/>
            <person name="Henrissat B."/>
            <person name="Schoch C.L."/>
            <person name="Horwitz B.A."/>
            <person name="Barry K.W."/>
            <person name="Condon B.J."/>
            <person name="Copeland A.C."/>
            <person name="Dhillon B."/>
            <person name="Glaser F."/>
            <person name="Hesse C.N."/>
            <person name="Kosti I."/>
            <person name="LaButti K."/>
            <person name="Lindquist E.A."/>
            <person name="Lucas S."/>
            <person name="Salamov A.A."/>
            <person name="Bradshaw R.E."/>
            <person name="Ciuffetti L."/>
            <person name="Hamelin R.C."/>
            <person name="Kema G.H.J."/>
            <person name="Lawrence C."/>
            <person name="Scott J.A."/>
            <person name="Spatafora J.W."/>
            <person name="Turgeon B.G."/>
            <person name="de Wit P.J.G.M."/>
            <person name="Zhong S."/>
            <person name="Goodwin S.B."/>
            <person name="Grigoriev I.V."/>
        </authorList>
    </citation>
    <scope>NUCLEOTIDE SEQUENCE [LARGE SCALE GENOMIC DNA]</scope>
    <source>
        <strain evidence="2">C4 / ATCC 48331 / race T</strain>
    </source>
</reference>
<dbReference type="AlphaFoldDB" id="N4X1G5"/>
<name>N4X1G5_COCH4</name>
<sequence>VREEVLGREHPDTLSSVYCLAHMLATLCDYKESLNLYNRACDGYSVVLGEHHSTTRACRQHHSEVLLSCKQS</sequence>
<evidence type="ECO:0008006" key="3">
    <source>
        <dbReference type="Google" id="ProtNLM"/>
    </source>
</evidence>
<dbReference type="InterPro" id="IPR011990">
    <property type="entry name" value="TPR-like_helical_dom_sf"/>
</dbReference>
<organism evidence="1 2">
    <name type="scientific">Cochliobolus heterostrophus (strain C4 / ATCC 48331 / race T)</name>
    <name type="common">Southern corn leaf blight fungus</name>
    <name type="synonym">Bipolaris maydis</name>
    <dbReference type="NCBI Taxonomy" id="665024"/>
    <lineage>
        <taxon>Eukaryota</taxon>
        <taxon>Fungi</taxon>
        <taxon>Dikarya</taxon>
        <taxon>Ascomycota</taxon>
        <taxon>Pezizomycotina</taxon>
        <taxon>Dothideomycetes</taxon>
        <taxon>Pleosporomycetidae</taxon>
        <taxon>Pleosporales</taxon>
        <taxon>Pleosporineae</taxon>
        <taxon>Pleosporaceae</taxon>
        <taxon>Bipolaris</taxon>
    </lineage>
</organism>
<dbReference type="Proteomes" id="UP000012338">
    <property type="component" value="Unassembled WGS sequence"/>
</dbReference>
<dbReference type="HOGENOM" id="CLU_000288_125_11_1"/>
<accession>N4X1G5</accession>
<feature type="non-terminal residue" evidence="1">
    <location>
        <position position="1"/>
    </location>
</feature>
<dbReference type="OrthoDB" id="3925022at2759"/>
<dbReference type="EMBL" id="KB733492">
    <property type="protein sequence ID" value="ENH99051.1"/>
    <property type="molecule type" value="Genomic_DNA"/>
</dbReference>
<reference evidence="2" key="2">
    <citation type="journal article" date="2013" name="PLoS Genet.">
        <title>Comparative genome structure, secondary metabolite, and effector coding capacity across Cochliobolus pathogens.</title>
        <authorList>
            <person name="Condon B.J."/>
            <person name="Leng Y."/>
            <person name="Wu D."/>
            <person name="Bushley K.E."/>
            <person name="Ohm R.A."/>
            <person name="Otillar R."/>
            <person name="Martin J."/>
            <person name="Schackwitz W."/>
            <person name="Grimwood J."/>
            <person name="MohdZainudin N."/>
            <person name="Xue C."/>
            <person name="Wang R."/>
            <person name="Manning V.A."/>
            <person name="Dhillon B."/>
            <person name="Tu Z.J."/>
            <person name="Steffenson B.J."/>
            <person name="Salamov A."/>
            <person name="Sun H."/>
            <person name="Lowry S."/>
            <person name="LaButti K."/>
            <person name="Han J."/>
            <person name="Copeland A."/>
            <person name="Lindquist E."/>
            <person name="Barry K."/>
            <person name="Schmutz J."/>
            <person name="Baker S.E."/>
            <person name="Ciuffetti L.M."/>
            <person name="Grigoriev I.V."/>
            <person name="Zhong S."/>
            <person name="Turgeon B.G."/>
        </authorList>
    </citation>
    <scope>NUCLEOTIDE SEQUENCE [LARGE SCALE GENOMIC DNA]</scope>
    <source>
        <strain evidence="2">C4 / ATCC 48331 / race T</strain>
    </source>
</reference>
<dbReference type="Gene3D" id="1.25.40.10">
    <property type="entry name" value="Tetratricopeptide repeat domain"/>
    <property type="match status" value="1"/>
</dbReference>
<dbReference type="Pfam" id="PF13374">
    <property type="entry name" value="TPR_10"/>
    <property type="match status" value="1"/>
</dbReference>